<feature type="compositionally biased region" description="Pro residues" evidence="1">
    <location>
        <begin position="25"/>
        <end position="50"/>
    </location>
</feature>
<evidence type="ECO:0000259" key="2">
    <source>
        <dbReference type="Pfam" id="PF20209"/>
    </source>
</evidence>
<dbReference type="OrthoDB" id="432234at2759"/>
<feature type="region of interest" description="Disordered" evidence="1">
    <location>
        <begin position="113"/>
        <end position="141"/>
    </location>
</feature>
<reference evidence="3" key="1">
    <citation type="submission" date="2022-11" db="EMBL/GenBank/DDBJ databases">
        <authorList>
            <person name="Petersen C."/>
        </authorList>
    </citation>
    <scope>NUCLEOTIDE SEQUENCE</scope>
    <source>
        <strain evidence="3">IBT 23319</strain>
    </source>
</reference>
<feature type="compositionally biased region" description="Polar residues" evidence="1">
    <location>
        <begin position="212"/>
        <end position="227"/>
    </location>
</feature>
<sequence length="421" mass="45700">MPFDYYRNSFASPSQPYPSGYRPGPVQPDSPPLGFLPPTPSASRPCPFPRPSYDSPSRSNDVTDMCPAAGLRSQLAPTYPHFPPPSYLTPSSVHSCPVKPAFQRAILPPNPLSRVTTRVRTGPRRQPFSSNPRLLAPRPTVGTVTGPCFPPVSAAGDRVIPDSITVDLDPLVRDGVSPAPQSVYMSPASTGDFPGSDSHDHRSIPHLHGSLQPATPTKRSGPSQTLPQHKRRIPDTETDSTYIIDEARKLLRDDLESRNAASTAFPPVLTEAQIRASIVRYQNHIEDSSKRGVCSSCGRFVPIPEIVEMEDSDPLLLPLATHLDCCGKHGDEWDICLTCLKSLSQNSVPRFSALNRVNMTMCQNYPSALEGLTPVEECLIARCHPLGFILKLRPGGPYVAGILSCSTRPLHRHSTGPGATS</sequence>
<feature type="domain" description="DUF6570" evidence="2">
    <location>
        <begin position="346"/>
        <end position="395"/>
    </location>
</feature>
<protein>
    <recommendedName>
        <fullName evidence="2">DUF6570 domain-containing protein</fullName>
    </recommendedName>
</protein>
<dbReference type="Pfam" id="PF20209">
    <property type="entry name" value="DUF6570"/>
    <property type="match status" value="1"/>
</dbReference>
<dbReference type="InterPro" id="IPR046700">
    <property type="entry name" value="DUF6570"/>
</dbReference>
<keyword evidence="4" id="KW-1185">Reference proteome</keyword>
<reference evidence="3" key="2">
    <citation type="journal article" date="2023" name="IMA Fungus">
        <title>Comparative genomic study of the Penicillium genus elucidates a diverse pangenome and 15 lateral gene transfer events.</title>
        <authorList>
            <person name="Petersen C."/>
            <person name="Sorensen T."/>
            <person name="Nielsen M.R."/>
            <person name="Sondergaard T.E."/>
            <person name="Sorensen J.L."/>
            <person name="Fitzpatrick D.A."/>
            <person name="Frisvad J.C."/>
            <person name="Nielsen K.L."/>
        </authorList>
    </citation>
    <scope>NUCLEOTIDE SEQUENCE</scope>
    <source>
        <strain evidence="3">IBT 23319</strain>
    </source>
</reference>
<evidence type="ECO:0000313" key="4">
    <source>
        <dbReference type="Proteomes" id="UP001147733"/>
    </source>
</evidence>
<comment type="caution">
    <text evidence="3">The sequence shown here is derived from an EMBL/GenBank/DDBJ whole genome shotgun (WGS) entry which is preliminary data.</text>
</comment>
<proteinExistence type="predicted"/>
<organism evidence="3 4">
    <name type="scientific">Penicillium citrinum</name>
    <dbReference type="NCBI Taxonomy" id="5077"/>
    <lineage>
        <taxon>Eukaryota</taxon>
        <taxon>Fungi</taxon>
        <taxon>Dikarya</taxon>
        <taxon>Ascomycota</taxon>
        <taxon>Pezizomycotina</taxon>
        <taxon>Eurotiomycetes</taxon>
        <taxon>Eurotiomycetidae</taxon>
        <taxon>Eurotiales</taxon>
        <taxon>Aspergillaceae</taxon>
        <taxon>Penicillium</taxon>
    </lineage>
</organism>
<feature type="compositionally biased region" description="Polar residues" evidence="1">
    <location>
        <begin position="179"/>
        <end position="189"/>
    </location>
</feature>
<dbReference type="GeneID" id="81380093"/>
<accession>A0A9W9TT38</accession>
<feature type="region of interest" description="Disordered" evidence="1">
    <location>
        <begin position="170"/>
        <end position="239"/>
    </location>
</feature>
<gene>
    <name evidence="3" type="ORF">N7469_002006</name>
</gene>
<evidence type="ECO:0000313" key="3">
    <source>
        <dbReference type="EMBL" id="KAJ5240415.1"/>
    </source>
</evidence>
<dbReference type="Proteomes" id="UP001147733">
    <property type="component" value="Unassembled WGS sequence"/>
</dbReference>
<name>A0A9W9TT38_PENCI</name>
<dbReference type="RefSeq" id="XP_056503420.1">
    <property type="nucleotide sequence ID" value="XM_056640926.1"/>
</dbReference>
<evidence type="ECO:0000256" key="1">
    <source>
        <dbReference type="SAM" id="MobiDB-lite"/>
    </source>
</evidence>
<dbReference type="EMBL" id="JAPQKT010000002">
    <property type="protein sequence ID" value="KAJ5240415.1"/>
    <property type="molecule type" value="Genomic_DNA"/>
</dbReference>
<dbReference type="AlphaFoldDB" id="A0A9W9TT38"/>
<feature type="region of interest" description="Disordered" evidence="1">
    <location>
        <begin position="1"/>
        <end position="64"/>
    </location>
</feature>